<evidence type="ECO:0000256" key="3">
    <source>
        <dbReference type="ARBA" id="ARBA00022729"/>
    </source>
</evidence>
<name>A0A2U1JM85_9FLAO</name>
<dbReference type="RefSeq" id="WP_116724119.1">
    <property type="nucleotide sequence ID" value="NZ_QCZI01000004.1"/>
</dbReference>
<dbReference type="InterPro" id="IPR012334">
    <property type="entry name" value="Pectin_lyas_fold"/>
</dbReference>
<dbReference type="InterPro" id="IPR011050">
    <property type="entry name" value="Pectin_lyase_fold/virulence"/>
</dbReference>
<dbReference type="Gene3D" id="2.160.20.10">
    <property type="entry name" value="Single-stranded right-handed beta-helix, Pectin lyase-like"/>
    <property type="match status" value="1"/>
</dbReference>
<comment type="caution">
    <text evidence="6">The sequence shown here is derived from an EMBL/GenBank/DDBJ whole genome shotgun (WGS) entry which is preliminary data.</text>
</comment>
<dbReference type="InterPro" id="IPR006626">
    <property type="entry name" value="PbH1"/>
</dbReference>
<evidence type="ECO:0000313" key="7">
    <source>
        <dbReference type="Proteomes" id="UP000245449"/>
    </source>
</evidence>
<evidence type="ECO:0000256" key="2">
    <source>
        <dbReference type="ARBA" id="ARBA00022525"/>
    </source>
</evidence>
<sequence length="586" mass="64090">MKKTFLLILFILKSTLIFAVNYYVDKVKGNDANNGLTLSTPWKTIQKAALTAQAGSTIFIKAGTYNENIIVTNSGTAGNPIVFRNFNTDLVYIDGTGTSKADGTALIKVYDASYLEFRNLILQNLLCPNATGFIVLNSPSIGITDIKVVNLTIHDIKWTPLSTTQPTSSLENAHPFVVNGSGTTQETAITNITVEECKIYNNVTGYSESLTHNGNVDGFSVINNSVRDNSNIGIDVAGNYGQSAVPSLDHARNGIIKNNKIYNNINPNSSSAGIYIDGGWNITVEKNESFNNSLGIEIGCEKNGTTENIVVKNNIFYNNLNCGIYLGGYNLNTTGQVKNATIRNNSFFQNDTNNGGNGEIQITKATNCKIENNIFYATNQKIILSYAKGLNPNPSNTFDYNCWFTPNNDSNDLKIVVPPNTIYTNFFSYVSATKQDVHSFYSSPNIANNILTSLNMSLNSKSPCINSGNKSTAISPNETDFLGSNRILGSIDIGAIESQIPLGIAPFYNENETQLFPNPVSDFFHIESKKGIQNIRVYSEMGVLVLNIDHPLTIETLDVSNLSSGVYILKVNYEDEISSNHKIIKN</sequence>
<dbReference type="Proteomes" id="UP000245449">
    <property type="component" value="Unassembled WGS sequence"/>
</dbReference>
<dbReference type="AlphaFoldDB" id="A0A2U1JM85"/>
<protein>
    <submittedName>
        <fullName evidence="6">Uncharacterized protein</fullName>
    </submittedName>
</protein>
<dbReference type="EMBL" id="QCZI01000004">
    <property type="protein sequence ID" value="PWA06115.1"/>
    <property type="molecule type" value="Genomic_DNA"/>
</dbReference>
<dbReference type="NCBIfam" id="TIGR04183">
    <property type="entry name" value="Por_Secre_tail"/>
    <property type="match status" value="1"/>
</dbReference>
<dbReference type="InterPro" id="IPR039448">
    <property type="entry name" value="Beta_helix"/>
</dbReference>
<dbReference type="PANTHER" id="PTHR40088">
    <property type="entry name" value="PECTATE LYASE (EUROFUNG)"/>
    <property type="match status" value="1"/>
</dbReference>
<evidence type="ECO:0000256" key="1">
    <source>
        <dbReference type="ARBA" id="ARBA00004613"/>
    </source>
</evidence>
<dbReference type="SUPFAM" id="SSF51126">
    <property type="entry name" value="Pectin lyase-like"/>
    <property type="match status" value="1"/>
</dbReference>
<dbReference type="Pfam" id="PF13229">
    <property type="entry name" value="Beta_helix"/>
    <property type="match status" value="1"/>
</dbReference>
<dbReference type="InterPro" id="IPR059226">
    <property type="entry name" value="Choice_anch_Q_dom"/>
</dbReference>
<evidence type="ECO:0000259" key="4">
    <source>
        <dbReference type="Pfam" id="PF13229"/>
    </source>
</evidence>
<gene>
    <name evidence="6" type="ORF">DB895_04220</name>
</gene>
<comment type="subcellular location">
    <subcellularLocation>
        <location evidence="1">Secreted</location>
    </subcellularLocation>
</comment>
<dbReference type="InterPro" id="IPR052052">
    <property type="entry name" value="Polysaccharide_Lyase_9"/>
</dbReference>
<dbReference type="PANTHER" id="PTHR40088:SF2">
    <property type="entry name" value="SECRETED SUGAR HYDROLASE"/>
    <property type="match status" value="1"/>
</dbReference>
<dbReference type="OrthoDB" id="974771at2"/>
<proteinExistence type="predicted"/>
<keyword evidence="3" id="KW-0732">Signal</keyword>
<dbReference type="SMART" id="SM00710">
    <property type="entry name" value="PbH1"/>
    <property type="match status" value="5"/>
</dbReference>
<evidence type="ECO:0000259" key="5">
    <source>
        <dbReference type="Pfam" id="PF18962"/>
    </source>
</evidence>
<reference evidence="6 7" key="1">
    <citation type="submission" date="2018-04" db="EMBL/GenBank/DDBJ databases">
        <title>Flavobacterium sp. nov., isolated from glacier ice.</title>
        <authorList>
            <person name="Liu Q."/>
            <person name="Xin Y.-H."/>
        </authorList>
    </citation>
    <scope>NUCLEOTIDE SEQUENCE [LARGE SCALE GENOMIC DNA]</scope>
    <source>
        <strain evidence="6 7">RB1R5</strain>
    </source>
</reference>
<dbReference type="GO" id="GO:0016837">
    <property type="term" value="F:carbon-oxygen lyase activity, acting on polysaccharides"/>
    <property type="evidence" value="ECO:0007669"/>
    <property type="project" value="TreeGrafter"/>
</dbReference>
<keyword evidence="2" id="KW-0964">Secreted</keyword>
<dbReference type="GO" id="GO:0005576">
    <property type="term" value="C:extracellular region"/>
    <property type="evidence" value="ECO:0007669"/>
    <property type="project" value="UniProtKB-SubCell"/>
</dbReference>
<feature type="domain" description="Secretion system C-terminal sorting" evidence="5">
    <location>
        <begin position="515"/>
        <end position="584"/>
    </location>
</feature>
<keyword evidence="7" id="KW-1185">Reference proteome</keyword>
<dbReference type="NCBIfam" id="NF041518">
    <property type="entry name" value="choice_anch_Q"/>
    <property type="match status" value="1"/>
</dbReference>
<dbReference type="InterPro" id="IPR026444">
    <property type="entry name" value="Secre_tail"/>
</dbReference>
<feature type="domain" description="Right handed beta helix" evidence="4">
    <location>
        <begin position="252"/>
        <end position="350"/>
    </location>
</feature>
<organism evidence="6 7">
    <name type="scientific">Flavobacterium psychrotolerans</name>
    <dbReference type="NCBI Taxonomy" id="2169410"/>
    <lineage>
        <taxon>Bacteria</taxon>
        <taxon>Pseudomonadati</taxon>
        <taxon>Bacteroidota</taxon>
        <taxon>Flavobacteriia</taxon>
        <taxon>Flavobacteriales</taxon>
        <taxon>Flavobacteriaceae</taxon>
        <taxon>Flavobacterium</taxon>
    </lineage>
</organism>
<dbReference type="Pfam" id="PF18962">
    <property type="entry name" value="Por_Secre_tail"/>
    <property type="match status" value="1"/>
</dbReference>
<accession>A0A2U1JM85</accession>
<evidence type="ECO:0000313" key="6">
    <source>
        <dbReference type="EMBL" id="PWA06115.1"/>
    </source>
</evidence>